<dbReference type="Gene3D" id="3.30.560.10">
    <property type="entry name" value="Glucose Oxidase, domain 3"/>
    <property type="match status" value="1"/>
</dbReference>
<comment type="catalytic activity">
    <reaction evidence="12">
        <text>pyranose + acceptor = pyranos-3-ulose + reduced acceptor.</text>
        <dbReference type="EC" id="1.1.99.29"/>
    </reaction>
</comment>
<feature type="chain" id="PRO_5001648929" description="pyranose dehydrogenase (acceptor)" evidence="17">
    <location>
        <begin position="26"/>
        <end position="600"/>
    </location>
</feature>
<feature type="binding site" evidence="16">
    <location>
        <position position="117"/>
    </location>
    <ligand>
        <name>FAD</name>
        <dbReference type="ChEBI" id="CHEBI:57692"/>
    </ligand>
</feature>
<dbReference type="PIRSF" id="PIRSF000137">
    <property type="entry name" value="Alcohol_oxidase"/>
    <property type="match status" value="1"/>
</dbReference>
<dbReference type="SUPFAM" id="SSF54373">
    <property type="entry name" value="FAD-linked reductases, C-terminal domain"/>
    <property type="match status" value="1"/>
</dbReference>
<dbReference type="OrthoDB" id="269227at2759"/>
<dbReference type="Pfam" id="PF00732">
    <property type="entry name" value="GMC_oxred_N"/>
    <property type="match status" value="1"/>
</dbReference>
<comment type="catalytic activity">
    <reaction evidence="14">
        <text>a pyranoside + acceptor = a pyranosid-3,4-diulose + reduced acceptor.</text>
        <dbReference type="EC" id="1.1.99.29"/>
    </reaction>
</comment>
<evidence type="ECO:0000313" key="20">
    <source>
        <dbReference type="EMBL" id="KDR69926.1"/>
    </source>
</evidence>
<dbReference type="Proteomes" id="UP000027222">
    <property type="component" value="Unassembled WGS sequence"/>
</dbReference>
<feature type="domain" description="Glucose-methanol-choline oxidoreductase C-terminal" evidence="19">
    <location>
        <begin position="453"/>
        <end position="588"/>
    </location>
</feature>
<dbReference type="InterPro" id="IPR007867">
    <property type="entry name" value="GMC_OxRtase_C"/>
</dbReference>
<feature type="active site" description="Proton acceptor" evidence="15">
    <location>
        <position position="579"/>
    </location>
</feature>
<accession>A0A067SGA2</accession>
<proteinExistence type="inferred from homology"/>
<evidence type="ECO:0000313" key="21">
    <source>
        <dbReference type="Proteomes" id="UP000027222"/>
    </source>
</evidence>
<evidence type="ECO:0000256" key="1">
    <source>
        <dbReference type="ARBA" id="ARBA00001974"/>
    </source>
</evidence>
<dbReference type="STRING" id="685588.A0A067SGA2"/>
<evidence type="ECO:0000256" key="13">
    <source>
        <dbReference type="ARBA" id="ARBA00034050"/>
    </source>
</evidence>
<dbReference type="PANTHER" id="PTHR11552">
    <property type="entry name" value="GLUCOSE-METHANOL-CHOLINE GMC OXIDOREDUCTASE"/>
    <property type="match status" value="1"/>
</dbReference>
<dbReference type="GO" id="GO:0033718">
    <property type="term" value="F:pyranose dehydrogenase (acceptor) activity"/>
    <property type="evidence" value="ECO:0007669"/>
    <property type="project" value="UniProtKB-EC"/>
</dbReference>
<dbReference type="SUPFAM" id="SSF51905">
    <property type="entry name" value="FAD/NAD(P)-binding domain"/>
    <property type="match status" value="1"/>
</dbReference>
<evidence type="ECO:0000256" key="11">
    <source>
        <dbReference type="ARBA" id="ARBA00034010"/>
    </source>
</evidence>
<evidence type="ECO:0000256" key="15">
    <source>
        <dbReference type="PIRSR" id="PIRSR000137-1"/>
    </source>
</evidence>
<comment type="subcellular location">
    <subcellularLocation>
        <location evidence="2">Secreted</location>
    </subcellularLocation>
</comment>
<feature type="signal peptide" evidence="17">
    <location>
        <begin position="1"/>
        <end position="25"/>
    </location>
</feature>
<comment type="similarity">
    <text evidence="3">Belongs to the GMC oxidoreductase family.</text>
</comment>
<sequence length="600" mass="63686">MSAFPLRCLFAYLRYLVFWLSLADGKILESFSGLQSRYDFVIVGGGTAGCVLANRLSENPKTKVLLIEAGGSNEGIQNAIIPFLGVALPGTAVDWNFTTTPQVGLGGRTTPLPRGHVLGGSSTINLMTWNRGSDDVWDRWARITQDPGWSSKSIQPFYLKTNRLVPSADGHNTAGQFVPSAHGNGPVEVSLPGFPTELDDKVINTSKELGGRFPFTVDLNAGKTVGFSYMQSSIGQAKRSSSATAYLEPVVNRTNLDVLINTRAARIHSSGNVAGKPLINVVEVAASPNSPRRRITANKELILSAGVFGTAQLLLLSGIGPKSTLAKQGIQPLLDLPSVGQNLTDHAMVPNYFFVNSNLTFDGILRDPTLFGADIQEYLTDAQGLMVDSPGNTQGFIRLPSNSSIFNKVQDPSAGPKSGHTEMIFVDGFAAFGPLAQPTQGNLLSLLTAVVSPTSRGTLTLATSDAFDQPLIDPAYFSTDFDVFAIVQAMKDAQTFISAQPWAGFIVAPFGDLANATTDAAKAALVKILGSTFSHSVGTAAMSPVHANWGVTNPDLTLKGAQGLRIVDASIFPAIPESHLQAVVYTVAERAAHLILTSSL</sequence>
<evidence type="ECO:0000256" key="14">
    <source>
        <dbReference type="ARBA" id="ARBA00034059"/>
    </source>
</evidence>
<evidence type="ECO:0000256" key="4">
    <source>
        <dbReference type="ARBA" id="ARBA00011245"/>
    </source>
</evidence>
<evidence type="ECO:0000256" key="5">
    <source>
        <dbReference type="ARBA" id="ARBA00013177"/>
    </source>
</evidence>
<dbReference type="GO" id="GO:0050660">
    <property type="term" value="F:flavin adenine dinucleotide binding"/>
    <property type="evidence" value="ECO:0007669"/>
    <property type="project" value="InterPro"/>
</dbReference>
<name>A0A067SGA2_GALM3</name>
<evidence type="ECO:0000256" key="12">
    <source>
        <dbReference type="ARBA" id="ARBA00034029"/>
    </source>
</evidence>
<comment type="catalytic activity">
    <reaction evidence="13">
        <text>a pyranoside + acceptor = a pyranosid-3-ulose + reduced acceptor.</text>
        <dbReference type="EC" id="1.1.99.29"/>
    </reaction>
</comment>
<evidence type="ECO:0000256" key="3">
    <source>
        <dbReference type="ARBA" id="ARBA00010790"/>
    </source>
</evidence>
<keyword evidence="17" id="KW-0732">Signal</keyword>
<evidence type="ECO:0000256" key="17">
    <source>
        <dbReference type="SAM" id="SignalP"/>
    </source>
</evidence>
<comment type="subunit">
    <text evidence="4">Monomer.</text>
</comment>
<dbReference type="InterPro" id="IPR036188">
    <property type="entry name" value="FAD/NAD-bd_sf"/>
</dbReference>
<evidence type="ECO:0000256" key="16">
    <source>
        <dbReference type="PIRSR" id="PIRSR000137-2"/>
    </source>
</evidence>
<dbReference type="EMBL" id="KL142399">
    <property type="protein sequence ID" value="KDR69926.1"/>
    <property type="molecule type" value="Genomic_DNA"/>
</dbReference>
<comment type="cofactor">
    <cofactor evidence="1 16">
        <name>FAD</name>
        <dbReference type="ChEBI" id="CHEBI:57692"/>
    </cofactor>
</comment>
<organism evidence="20 21">
    <name type="scientific">Galerina marginata (strain CBS 339.88)</name>
    <dbReference type="NCBI Taxonomy" id="685588"/>
    <lineage>
        <taxon>Eukaryota</taxon>
        <taxon>Fungi</taxon>
        <taxon>Dikarya</taxon>
        <taxon>Basidiomycota</taxon>
        <taxon>Agaricomycotina</taxon>
        <taxon>Agaricomycetes</taxon>
        <taxon>Agaricomycetidae</taxon>
        <taxon>Agaricales</taxon>
        <taxon>Agaricineae</taxon>
        <taxon>Strophariaceae</taxon>
        <taxon>Galerina</taxon>
    </lineage>
</organism>
<evidence type="ECO:0000259" key="19">
    <source>
        <dbReference type="Pfam" id="PF05199"/>
    </source>
</evidence>
<dbReference type="EC" id="1.1.99.29" evidence="5"/>
<evidence type="ECO:0000256" key="6">
    <source>
        <dbReference type="ARBA" id="ARBA00022525"/>
    </source>
</evidence>
<evidence type="ECO:0000256" key="10">
    <source>
        <dbReference type="ARBA" id="ARBA00033986"/>
    </source>
</evidence>
<dbReference type="InterPro" id="IPR012132">
    <property type="entry name" value="GMC_OxRdtase"/>
</dbReference>
<dbReference type="PANTHER" id="PTHR11552:SF147">
    <property type="entry name" value="CHOLINE DEHYDROGENASE, MITOCHONDRIAL"/>
    <property type="match status" value="1"/>
</dbReference>
<comment type="catalytic activity">
    <reaction evidence="10">
        <text>pyranose + acceptor = pyranos-2-ulose + reduced acceptor.</text>
        <dbReference type="EC" id="1.1.99.29"/>
    </reaction>
</comment>
<feature type="domain" description="Glucose-methanol-choline oxidoreductase N-terminal" evidence="18">
    <location>
        <begin position="38"/>
        <end position="347"/>
    </location>
</feature>
<evidence type="ECO:0000259" key="18">
    <source>
        <dbReference type="Pfam" id="PF00732"/>
    </source>
</evidence>
<comment type="function">
    <text evidence="9">Catalyzes the single-oxidation or sequential double oxidation reaction of carbohydrates primarily at carbon-2 and/or carbon-3 with the concomitant reduction of the flavin. The enzyme exhibits a broad sugar substrate specificity, oxidizing different aldopyranoses to the corresponding C-1, C-2, C-3 or C-1,2, C-2,3 and C-3,4 (di)dehydro sugars with substrate-specific regioselectivity. Accepts only a narrow range of electron acceptors such as substituted benzoquinones and complexed metal ions and reacts extremely slowly with O(2) as acceptor. May play a role in the natural recycling of plant matter by oxidizing all major monosaccharides in lignocellulose and by reducing quinone compounds or reactive radical species generated during lignin depolymerization.</text>
</comment>
<feature type="active site" description="Proton donor" evidence="15">
    <location>
        <position position="535"/>
    </location>
</feature>
<dbReference type="InterPro" id="IPR000172">
    <property type="entry name" value="GMC_OxRdtase_N"/>
</dbReference>
<keyword evidence="7" id="KW-0285">Flavoprotein</keyword>
<evidence type="ECO:0000256" key="2">
    <source>
        <dbReference type="ARBA" id="ARBA00004613"/>
    </source>
</evidence>
<evidence type="ECO:0000256" key="7">
    <source>
        <dbReference type="ARBA" id="ARBA00022630"/>
    </source>
</evidence>
<evidence type="ECO:0000256" key="8">
    <source>
        <dbReference type="ARBA" id="ARBA00022827"/>
    </source>
</evidence>
<dbReference type="Gene3D" id="3.50.50.60">
    <property type="entry name" value="FAD/NAD(P)-binding domain"/>
    <property type="match status" value="1"/>
</dbReference>
<gene>
    <name evidence="20" type="ORF">GALMADRAFT_144983</name>
</gene>
<protein>
    <recommendedName>
        <fullName evidence="5">pyranose dehydrogenase (acceptor)</fullName>
        <ecNumber evidence="5">1.1.99.29</ecNumber>
    </recommendedName>
</protein>
<reference evidence="21" key="1">
    <citation type="journal article" date="2014" name="Proc. Natl. Acad. Sci. U.S.A.">
        <title>Extensive sampling of basidiomycete genomes demonstrates inadequacy of the white-rot/brown-rot paradigm for wood decay fungi.</title>
        <authorList>
            <person name="Riley R."/>
            <person name="Salamov A.A."/>
            <person name="Brown D.W."/>
            <person name="Nagy L.G."/>
            <person name="Floudas D."/>
            <person name="Held B.W."/>
            <person name="Levasseur A."/>
            <person name="Lombard V."/>
            <person name="Morin E."/>
            <person name="Otillar R."/>
            <person name="Lindquist E.A."/>
            <person name="Sun H."/>
            <person name="LaButti K.M."/>
            <person name="Schmutz J."/>
            <person name="Jabbour D."/>
            <person name="Luo H."/>
            <person name="Baker S.E."/>
            <person name="Pisabarro A.G."/>
            <person name="Walton J.D."/>
            <person name="Blanchette R.A."/>
            <person name="Henrissat B."/>
            <person name="Martin F."/>
            <person name="Cullen D."/>
            <person name="Hibbett D.S."/>
            <person name="Grigoriev I.V."/>
        </authorList>
    </citation>
    <scope>NUCLEOTIDE SEQUENCE [LARGE SCALE GENOMIC DNA]</scope>
    <source>
        <strain evidence="21">CBS 339.88</strain>
    </source>
</reference>
<dbReference type="HOGENOM" id="CLU_002865_6_3_1"/>
<keyword evidence="6" id="KW-0964">Secreted</keyword>
<comment type="catalytic activity">
    <reaction evidence="11">
        <text>pyranose + acceptor = pyranos-2,3-diulose + reduced acceptor.</text>
        <dbReference type="EC" id="1.1.99.29"/>
    </reaction>
</comment>
<dbReference type="GO" id="GO:0005576">
    <property type="term" value="C:extracellular region"/>
    <property type="evidence" value="ECO:0007669"/>
    <property type="project" value="UniProtKB-SubCell"/>
</dbReference>
<evidence type="ECO:0000256" key="9">
    <source>
        <dbReference type="ARBA" id="ARBA00024699"/>
    </source>
</evidence>
<keyword evidence="21" id="KW-1185">Reference proteome</keyword>
<keyword evidence="8 16" id="KW-0274">FAD</keyword>
<dbReference type="AlphaFoldDB" id="A0A067SGA2"/>
<dbReference type="Pfam" id="PF05199">
    <property type="entry name" value="GMC_oxred_C"/>
    <property type="match status" value="1"/>
</dbReference>